<dbReference type="InterPro" id="IPR011059">
    <property type="entry name" value="Metal-dep_hydrolase_composite"/>
</dbReference>
<organism evidence="2 3">
    <name type="scientific">Mycobacterium ulcerans subsp. shinshuense</name>
    <dbReference type="NCBI Taxonomy" id="1124626"/>
    <lineage>
        <taxon>Bacteria</taxon>
        <taxon>Bacillati</taxon>
        <taxon>Actinomycetota</taxon>
        <taxon>Actinomycetes</taxon>
        <taxon>Mycobacteriales</taxon>
        <taxon>Mycobacteriaceae</taxon>
        <taxon>Mycobacterium</taxon>
        <taxon>Mycobacterium ulcerans group</taxon>
    </lineage>
</organism>
<name>A0A1B4Y159_MYCUL</name>
<reference evidence="2 3" key="1">
    <citation type="submission" date="2016-08" db="EMBL/GenBank/DDBJ databases">
        <title>Complete genome sequence of Mycobacterium shinshuense, a subspecies of M. ulcerans.</title>
        <authorList>
            <person name="Yoshida M."/>
            <person name="Ogura Y."/>
            <person name="Hayashi T."/>
            <person name="Hoshino Y."/>
        </authorList>
    </citation>
    <scope>NUCLEOTIDE SEQUENCE [LARGE SCALE GENOMIC DNA]</scope>
    <source>
        <strain evidence="3">ATCC 33728</strain>
    </source>
</reference>
<dbReference type="PANTHER" id="PTHR22642:SF2">
    <property type="entry name" value="PROTEIN LONG AFTER FAR-RED 3"/>
    <property type="match status" value="1"/>
</dbReference>
<gene>
    <name evidence="2" type="ORF">SHTP_1523</name>
</gene>
<dbReference type="PANTHER" id="PTHR22642">
    <property type="entry name" value="IMIDAZOLONEPROPIONASE"/>
    <property type="match status" value="1"/>
</dbReference>
<dbReference type="Gene3D" id="3.20.20.140">
    <property type="entry name" value="Metal-dependent hydrolases"/>
    <property type="match status" value="1"/>
</dbReference>
<protein>
    <recommendedName>
        <fullName evidence="1">Amidohydrolase 3 domain-containing protein</fullName>
    </recommendedName>
</protein>
<dbReference type="Gene3D" id="3.10.310.70">
    <property type="match status" value="1"/>
</dbReference>
<evidence type="ECO:0000259" key="1">
    <source>
        <dbReference type="Pfam" id="PF07969"/>
    </source>
</evidence>
<accession>A0A1B4Y159</accession>
<evidence type="ECO:0000313" key="2">
    <source>
        <dbReference type="EMBL" id="BAV40774.1"/>
    </source>
</evidence>
<proteinExistence type="predicted"/>
<dbReference type="Proteomes" id="UP000218067">
    <property type="component" value="Chromosome"/>
</dbReference>
<evidence type="ECO:0000313" key="3">
    <source>
        <dbReference type="Proteomes" id="UP000218067"/>
    </source>
</evidence>
<dbReference type="GO" id="GO:0016810">
    <property type="term" value="F:hydrolase activity, acting on carbon-nitrogen (but not peptide) bonds"/>
    <property type="evidence" value="ECO:0007669"/>
    <property type="project" value="InterPro"/>
</dbReference>
<dbReference type="SUPFAM" id="SSF51338">
    <property type="entry name" value="Composite domain of metallo-dependent hydrolases"/>
    <property type="match status" value="1"/>
</dbReference>
<dbReference type="InterPro" id="IPR032466">
    <property type="entry name" value="Metal_Hydrolase"/>
</dbReference>
<dbReference type="AlphaFoldDB" id="A0A1B4Y159"/>
<dbReference type="EMBL" id="AP017624">
    <property type="protein sequence ID" value="BAV40774.1"/>
    <property type="molecule type" value="Genomic_DNA"/>
</dbReference>
<sequence length="563" mass="62816">MEQAGHMSEGPTHPITVFPARKVLTMTPSLPEASAVAVADGRIVAVGSLDSMRPWLNRHEYVVDERLSDKVALPGFIDPHVHPSLPAVLTQFPFLAPEDWNLPTGRFAGATTPDAFRTRLRELVDAHPDWSVPFVAWGYHPLWHGPIGRPELTAMFGTRPVILWHRSFHELIANDGAIDWMGLSEQQFADLPEVDWERGRFWENGAMALVGASRLPQLLFEPARYGEGMANFFRMVHLAGVTTCLDMGVGSMGNPENEIRLINRISREIDAPSRIVLTPLISDFLARGVTPQEAVAVVAEWAQMTSGRVGFDHHFKLMMDGAIFSGMAQFGYPGYLDGHTGMWMAPLQVTRTWAEVFWREGYQLHAHTVGDLSAEALIDLVRHLQWIHPRIGHRTVLEHFGYTTEEQNLQMRELGMVVSANPYYHYLLSDIYSSEWLGSDRGAELVRLGSLERLGVPFGLHSDCPMAPLAPLTLAWVAARRITINGNLNCAQERISLHAALRAITIDAAWIMRKENDLGSIRAGKYADFTVLDDDPYQVGVDGLKDLPIWGTVFEGQVRSLPS</sequence>
<dbReference type="SUPFAM" id="SSF51556">
    <property type="entry name" value="Metallo-dependent hydrolases"/>
    <property type="match status" value="1"/>
</dbReference>
<dbReference type="Pfam" id="PF07969">
    <property type="entry name" value="Amidohydro_3"/>
    <property type="match status" value="1"/>
</dbReference>
<feature type="domain" description="Amidohydrolase 3" evidence="1">
    <location>
        <begin position="67"/>
        <end position="558"/>
    </location>
</feature>
<dbReference type="Gene3D" id="2.30.40.10">
    <property type="entry name" value="Urease, subunit C, domain 1"/>
    <property type="match status" value="1"/>
</dbReference>
<dbReference type="InterPro" id="IPR013108">
    <property type="entry name" value="Amidohydro_3"/>
</dbReference>